<dbReference type="AlphaFoldDB" id="W7T4C7"/>
<keyword evidence="4 6" id="KW-0460">Magnesium</keyword>
<protein>
    <submittedName>
        <fullName evidence="8">Imp-gmp specific 5 nucleotidase</fullName>
    </submittedName>
</protein>
<organism evidence="8 9">
    <name type="scientific">Nannochloropsis gaditana</name>
    <dbReference type="NCBI Taxonomy" id="72520"/>
    <lineage>
        <taxon>Eukaryota</taxon>
        <taxon>Sar</taxon>
        <taxon>Stramenopiles</taxon>
        <taxon>Ochrophyta</taxon>
        <taxon>Eustigmatophyceae</taxon>
        <taxon>Eustigmatales</taxon>
        <taxon>Monodopsidaceae</taxon>
        <taxon>Nannochloropsis</taxon>
    </lineage>
</organism>
<evidence type="ECO:0000256" key="1">
    <source>
        <dbReference type="ARBA" id="ARBA00009589"/>
    </source>
</evidence>
<evidence type="ECO:0000256" key="5">
    <source>
        <dbReference type="PIRSR" id="PIRSR017434-1"/>
    </source>
</evidence>
<dbReference type="Proteomes" id="UP000019335">
    <property type="component" value="Unassembled WGS sequence"/>
</dbReference>
<feature type="signal peptide" evidence="7">
    <location>
        <begin position="1"/>
        <end position="33"/>
    </location>
</feature>
<dbReference type="Gene3D" id="3.40.50.1000">
    <property type="entry name" value="HAD superfamily/HAD-like"/>
    <property type="match status" value="1"/>
</dbReference>
<comment type="similarity">
    <text evidence="1">Belongs to the 5'(3')-deoxyribonucleotidase family.</text>
</comment>
<evidence type="ECO:0000256" key="2">
    <source>
        <dbReference type="ARBA" id="ARBA00022723"/>
    </source>
</evidence>
<comment type="cofactor">
    <cofactor evidence="6">
        <name>Mg(2+)</name>
        <dbReference type="ChEBI" id="CHEBI:18420"/>
    </cofactor>
    <text evidence="6">Binds 1 Mg(2+) ion per subunit.</text>
</comment>
<dbReference type="OrthoDB" id="10252832at2759"/>
<dbReference type="EMBL" id="AZIL01002354">
    <property type="protein sequence ID" value="EWM21860.1"/>
    <property type="molecule type" value="Genomic_DNA"/>
</dbReference>
<dbReference type="PANTHER" id="PTHR12103">
    <property type="entry name" value="5'-NUCLEOTIDASE DOMAIN-CONTAINING"/>
    <property type="match status" value="1"/>
</dbReference>
<evidence type="ECO:0000256" key="6">
    <source>
        <dbReference type="PIRSR" id="PIRSR017434-2"/>
    </source>
</evidence>
<accession>W7T4C7</accession>
<keyword evidence="3" id="KW-0378">Hydrolase</keyword>
<name>W7T4C7_9STRA</name>
<evidence type="ECO:0000313" key="8">
    <source>
        <dbReference type="EMBL" id="EWM21860.1"/>
    </source>
</evidence>
<dbReference type="NCBIfam" id="TIGR02244">
    <property type="entry name" value="HAD-IG-Ncltidse"/>
    <property type="match status" value="1"/>
</dbReference>
<feature type="binding site" evidence="6">
    <location>
        <position position="393"/>
    </location>
    <ligand>
        <name>Mg(2+)</name>
        <dbReference type="ChEBI" id="CHEBI:18420"/>
    </ligand>
</feature>
<keyword evidence="9" id="KW-1185">Reference proteome</keyword>
<dbReference type="InterPro" id="IPR016695">
    <property type="entry name" value="Pur_nucleotidase"/>
</dbReference>
<dbReference type="GO" id="GO:0046872">
    <property type="term" value="F:metal ion binding"/>
    <property type="evidence" value="ECO:0007669"/>
    <property type="project" value="UniProtKB-KW"/>
</dbReference>
<evidence type="ECO:0000256" key="3">
    <source>
        <dbReference type="ARBA" id="ARBA00022801"/>
    </source>
</evidence>
<dbReference type="Pfam" id="PF05761">
    <property type="entry name" value="5_nucleotid"/>
    <property type="match status" value="1"/>
</dbReference>
<dbReference type="GO" id="GO:0008253">
    <property type="term" value="F:5'-nucleotidase activity"/>
    <property type="evidence" value="ECO:0007669"/>
    <property type="project" value="TreeGrafter"/>
</dbReference>
<sequence>MSRKGMALFPAKASWQFTLVMVLSSIASLTVQAFTAPCRASQLLGRRSVQLPSPPTFSVGSIRMSAGSPPRDDKYLLDGETEVFCNREINMQQIRAIGFDMDYTLAQYNLAFELLAYDGAKQKLVDTFRYPEAVASFEYDSTYFRRGLVIDKERGNVIKMDRHKYVRQAYHGFSPLPSAVRKSLYMASSENIPLYTESTFVNIDTLFLLVDAYLFAQLVEYKDRHPSEIKHSYAAIYSHIRQCVDLCHRDGVIKDRVAEDPGAYIVPDPGMVTMLEQYKESGRKTFLVTNSLWEYTDVVMNFLVGNKGPRNQDWLDLFEVVIVGSRKPAFLEDRSAYMMRVAPADGSLRNVDGVEGPVDAFLAQGKVFQGGNWKHLLEMLKLTSGDNVLYVGDHMYSDILRSKRSLGWRTCLVIPELAGEVAALQQYAGLDAGLQELRRRRLVMDEEMDSLYKSIQVLRREEKQGAQGGASTEPSPELKKLTRQLQELEEAGERLDDTIKAGCSDYHHKFHRVWGKLFESGFQESRFAKQVSTYACVYTKKASNLGMVSPERWFRTVRDSMPHDVYLALGLGGASQTEMVGADAGDPR</sequence>
<dbReference type="InterPro" id="IPR036412">
    <property type="entry name" value="HAD-like_sf"/>
</dbReference>
<dbReference type="PIRSF" id="PIRSF017434">
    <property type="entry name" value="Purine_5'-nucleotidase"/>
    <property type="match status" value="1"/>
</dbReference>
<feature type="active site" description="Nucleophile" evidence="5">
    <location>
        <position position="100"/>
    </location>
</feature>
<evidence type="ECO:0000256" key="4">
    <source>
        <dbReference type="ARBA" id="ARBA00022842"/>
    </source>
</evidence>
<dbReference type="PANTHER" id="PTHR12103:SF15">
    <property type="entry name" value="CYTOSOLIC PURINE 5'-NUCLEOTIDASE"/>
    <property type="match status" value="1"/>
</dbReference>
<comment type="caution">
    <text evidence="8">The sequence shown here is derived from an EMBL/GenBank/DDBJ whole genome shotgun (WGS) entry which is preliminary data.</text>
</comment>
<proteinExistence type="inferred from homology"/>
<dbReference type="InterPro" id="IPR023214">
    <property type="entry name" value="HAD_sf"/>
</dbReference>
<feature type="active site" description="Proton donor" evidence="5">
    <location>
        <position position="102"/>
    </location>
</feature>
<reference evidence="8 9" key="1">
    <citation type="journal article" date="2014" name="Mol. Plant">
        <title>Chromosome Scale Genome Assembly and Transcriptome Profiling of Nannochloropsis gaditana in Nitrogen Depletion.</title>
        <authorList>
            <person name="Corteggiani Carpinelli E."/>
            <person name="Telatin A."/>
            <person name="Vitulo N."/>
            <person name="Forcato C."/>
            <person name="D'Angelo M."/>
            <person name="Schiavon R."/>
            <person name="Vezzi A."/>
            <person name="Giacometti G.M."/>
            <person name="Morosinotto T."/>
            <person name="Valle G."/>
        </authorList>
    </citation>
    <scope>NUCLEOTIDE SEQUENCE [LARGE SCALE GENOMIC DNA]</scope>
    <source>
        <strain evidence="8 9">B-31</strain>
    </source>
</reference>
<feature type="binding site" evidence="6">
    <location>
        <position position="100"/>
    </location>
    <ligand>
        <name>Mg(2+)</name>
        <dbReference type="ChEBI" id="CHEBI:18420"/>
    </ligand>
</feature>
<dbReference type="InterPro" id="IPR008380">
    <property type="entry name" value="HAD-SF_hydro_IG_5-nucl"/>
</dbReference>
<evidence type="ECO:0000313" key="9">
    <source>
        <dbReference type="Proteomes" id="UP000019335"/>
    </source>
</evidence>
<evidence type="ECO:0000256" key="7">
    <source>
        <dbReference type="SAM" id="SignalP"/>
    </source>
</evidence>
<keyword evidence="7" id="KW-0732">Signal</keyword>
<dbReference type="SUPFAM" id="SSF56784">
    <property type="entry name" value="HAD-like"/>
    <property type="match status" value="1"/>
</dbReference>
<feature type="chain" id="PRO_5004900270" evidence="7">
    <location>
        <begin position="34"/>
        <end position="588"/>
    </location>
</feature>
<feature type="binding site" evidence="6">
    <location>
        <position position="102"/>
    </location>
    <ligand>
        <name>GMP</name>
        <dbReference type="ChEBI" id="CHEBI:58115"/>
    </ligand>
</feature>
<gene>
    <name evidence="8" type="ORF">Naga_100169g5</name>
</gene>
<keyword evidence="2 6" id="KW-0479">Metal-binding</keyword>